<organism evidence="1 2">
    <name type="scientific">Cadophora malorum</name>
    <dbReference type="NCBI Taxonomy" id="108018"/>
    <lineage>
        <taxon>Eukaryota</taxon>
        <taxon>Fungi</taxon>
        <taxon>Dikarya</taxon>
        <taxon>Ascomycota</taxon>
        <taxon>Pezizomycotina</taxon>
        <taxon>Leotiomycetes</taxon>
        <taxon>Helotiales</taxon>
        <taxon>Ploettnerulaceae</taxon>
        <taxon>Cadophora</taxon>
    </lineage>
</organism>
<dbReference type="Proteomes" id="UP000664132">
    <property type="component" value="Unassembled WGS sequence"/>
</dbReference>
<proteinExistence type="predicted"/>
<reference evidence="1" key="1">
    <citation type="submission" date="2021-02" db="EMBL/GenBank/DDBJ databases">
        <title>Genome sequence Cadophora malorum strain M34.</title>
        <authorList>
            <person name="Stefanovic E."/>
            <person name="Vu D."/>
            <person name="Scully C."/>
            <person name="Dijksterhuis J."/>
            <person name="Roader J."/>
            <person name="Houbraken J."/>
        </authorList>
    </citation>
    <scope>NUCLEOTIDE SEQUENCE</scope>
    <source>
        <strain evidence="1">M34</strain>
    </source>
</reference>
<accession>A0A8H7T805</accession>
<keyword evidence="2" id="KW-1185">Reference proteome</keyword>
<gene>
    <name evidence="1" type="ORF">IFR04_012839</name>
</gene>
<dbReference type="InterPro" id="IPR029032">
    <property type="entry name" value="AhpD-like"/>
</dbReference>
<dbReference type="SUPFAM" id="SSF69118">
    <property type="entry name" value="AhpD-like"/>
    <property type="match status" value="1"/>
</dbReference>
<dbReference type="PANTHER" id="PTHR28180:SF2">
    <property type="entry name" value="PEROXISOMAL PROTEIN 2"/>
    <property type="match status" value="1"/>
</dbReference>
<sequence>MSKLSSSLKALIGASFARPNTLPATPRIRSVYERLRQEASSKNVGTPAWLTLSTAATMTMNSPESLTELYNLATDKSKDKKQSVEIAELMREVGLKCIGFNGVPRTINCLGAFRASLPSEIVSSLSTKPTRTASQSNINDIITRGNSLWESIYKPFDEKLYAKLAESHPDLPVFILNHEYGALFADPPALGHESGAKVGRVLTSIVAVACLRAQTGVGPQVTSHVFGLRKAFEDESFKAKGEFAVEGGEWLATDEGNIWLLGAVDAVVEALGEGKGSSFAPGMVKSKL</sequence>
<dbReference type="AlphaFoldDB" id="A0A8H7T805"/>
<evidence type="ECO:0000313" key="1">
    <source>
        <dbReference type="EMBL" id="KAG4414023.1"/>
    </source>
</evidence>
<name>A0A8H7T805_9HELO</name>
<protein>
    <submittedName>
        <fullName evidence="1">Uncharacterized protein</fullName>
    </submittedName>
</protein>
<evidence type="ECO:0000313" key="2">
    <source>
        <dbReference type="Proteomes" id="UP000664132"/>
    </source>
</evidence>
<dbReference type="Gene3D" id="1.20.1290.10">
    <property type="entry name" value="AhpD-like"/>
    <property type="match status" value="1"/>
</dbReference>
<dbReference type="EMBL" id="JAFJYH010000285">
    <property type="protein sequence ID" value="KAG4414023.1"/>
    <property type="molecule type" value="Genomic_DNA"/>
</dbReference>
<comment type="caution">
    <text evidence="1">The sequence shown here is derived from an EMBL/GenBank/DDBJ whole genome shotgun (WGS) entry which is preliminary data.</text>
</comment>
<dbReference type="InterPro" id="IPR052999">
    <property type="entry name" value="PTS1_Protein"/>
</dbReference>
<dbReference type="OrthoDB" id="5392202at2759"/>
<dbReference type="PANTHER" id="PTHR28180">
    <property type="entry name" value="CONSERVED MITOCHONDRIAL PROTEIN-RELATED"/>
    <property type="match status" value="1"/>
</dbReference>